<dbReference type="PANTHER" id="PTHR34406">
    <property type="entry name" value="PROTEIN YCEI"/>
    <property type="match status" value="1"/>
</dbReference>
<dbReference type="RefSeq" id="WP_005464569.1">
    <property type="nucleotide sequence ID" value="NZ_CM001484.1"/>
</dbReference>
<feature type="domain" description="Lipid/polyisoprenoid-binding YceI-like" evidence="2">
    <location>
        <begin position="13"/>
        <end position="182"/>
    </location>
</feature>
<comment type="similarity">
    <text evidence="1">Belongs to the UPF0312 family.</text>
</comment>
<sequence>MTTSTDYSQLTGTYTIDPAHTRIGFVARHAMITKVRGAFNDFHGTATINGENPADSSVELTIKVASIDTRNADRDQHLRTNDFLAVEEHPEITFRSTAITQTGEDTFDVTGDLTIRGVTRQVTIPLTFEGQAKDPFGNLRIGFEGQTTINRKDFGVTWNAPLETGGVLVGDKVVLEFEISAIKQD</sequence>
<dbReference type="PANTHER" id="PTHR34406:SF1">
    <property type="entry name" value="PROTEIN YCEI"/>
    <property type="match status" value="1"/>
</dbReference>
<protein>
    <recommendedName>
        <fullName evidence="2">Lipid/polyisoprenoid-binding YceI-like domain-containing protein</fullName>
    </recommendedName>
</protein>
<evidence type="ECO:0000313" key="3">
    <source>
        <dbReference type="EMBL" id="EIE99168.1"/>
    </source>
</evidence>
<evidence type="ECO:0000259" key="2">
    <source>
        <dbReference type="SMART" id="SM00867"/>
    </source>
</evidence>
<name>I1D2J4_9PSEU</name>
<dbReference type="Pfam" id="PF04264">
    <property type="entry name" value="YceI"/>
    <property type="match status" value="1"/>
</dbReference>
<evidence type="ECO:0000313" key="4">
    <source>
        <dbReference type="Proteomes" id="UP000005087"/>
    </source>
</evidence>
<dbReference type="HOGENOM" id="CLU_071003_3_2_11"/>
<gene>
    <name evidence="3" type="ORF">SacglDRAFT_02272</name>
</gene>
<dbReference type="eggNOG" id="COG2353">
    <property type="taxonomic scope" value="Bacteria"/>
</dbReference>
<proteinExistence type="inferred from homology"/>
<dbReference type="AlphaFoldDB" id="I1D2J4"/>
<dbReference type="STRING" id="928724.SacglDRAFT_02272"/>
<dbReference type="OrthoDB" id="9811006at2"/>
<dbReference type="SMART" id="SM00867">
    <property type="entry name" value="YceI"/>
    <property type="match status" value="1"/>
</dbReference>
<reference evidence="4" key="2">
    <citation type="submission" date="2012-01" db="EMBL/GenBank/DDBJ databases">
        <title>Noncontiguous Finished sequence of chromosome of Saccharomonospora glauca K62.</title>
        <authorList>
            <consortium name="US DOE Joint Genome Institute"/>
            <person name="Lucas S."/>
            <person name="Han J."/>
            <person name="Lapidus A."/>
            <person name="Cheng J.-F."/>
            <person name="Goodwin L."/>
            <person name="Pitluck S."/>
            <person name="Peters L."/>
            <person name="Mikhailova N."/>
            <person name="Held B."/>
            <person name="Detter J.C."/>
            <person name="Han C."/>
            <person name="Tapia R."/>
            <person name="Land M."/>
            <person name="Hauser L."/>
            <person name="Kyrpides N."/>
            <person name="Ivanova N."/>
            <person name="Pagani I."/>
            <person name="Brambilla E.-M."/>
            <person name="Klenk H.-P."/>
            <person name="Woyke T."/>
        </authorList>
    </citation>
    <scope>NUCLEOTIDE SEQUENCE [LARGE SCALE GENOMIC DNA]</scope>
    <source>
        <strain evidence="4">K62</strain>
    </source>
</reference>
<keyword evidence="4" id="KW-1185">Reference proteome</keyword>
<dbReference type="SUPFAM" id="SSF101874">
    <property type="entry name" value="YceI-like"/>
    <property type="match status" value="1"/>
</dbReference>
<accession>I1D2J4</accession>
<dbReference type="Gene3D" id="2.40.128.110">
    <property type="entry name" value="Lipid/polyisoprenoid-binding, YceI-like"/>
    <property type="match status" value="1"/>
</dbReference>
<evidence type="ECO:0000256" key="1">
    <source>
        <dbReference type="ARBA" id="ARBA00008812"/>
    </source>
</evidence>
<reference evidence="3 4" key="1">
    <citation type="submission" date="2011-09" db="EMBL/GenBank/DDBJ databases">
        <authorList>
            <consortium name="US DOE Joint Genome Institute (JGI-PGF)"/>
            <person name="Lucas S."/>
            <person name="Han J."/>
            <person name="Lapidus A."/>
            <person name="Cheng J.-F."/>
            <person name="Goodwin L."/>
            <person name="Pitluck S."/>
            <person name="Peters L."/>
            <person name="Land M.L."/>
            <person name="Hauser L."/>
            <person name="Brambilla E."/>
            <person name="Klenk H.-P."/>
            <person name="Woyke T.J."/>
        </authorList>
    </citation>
    <scope>NUCLEOTIDE SEQUENCE [LARGE SCALE GENOMIC DNA]</scope>
    <source>
        <strain evidence="3 4">K62</strain>
    </source>
</reference>
<dbReference type="Proteomes" id="UP000005087">
    <property type="component" value="Chromosome"/>
</dbReference>
<dbReference type="EMBL" id="CM001484">
    <property type="protein sequence ID" value="EIE99168.1"/>
    <property type="molecule type" value="Genomic_DNA"/>
</dbReference>
<organism evidence="3 4">
    <name type="scientific">Saccharomonospora glauca K62</name>
    <dbReference type="NCBI Taxonomy" id="928724"/>
    <lineage>
        <taxon>Bacteria</taxon>
        <taxon>Bacillati</taxon>
        <taxon>Actinomycetota</taxon>
        <taxon>Actinomycetes</taxon>
        <taxon>Pseudonocardiales</taxon>
        <taxon>Pseudonocardiaceae</taxon>
        <taxon>Saccharomonospora</taxon>
    </lineage>
</organism>
<dbReference type="InterPro" id="IPR007372">
    <property type="entry name" value="Lipid/polyisoprenoid-bd_YceI"/>
</dbReference>
<dbReference type="InterPro" id="IPR036761">
    <property type="entry name" value="TTHA0802/YceI-like_sf"/>
</dbReference>